<dbReference type="Proteomes" id="UP001208570">
    <property type="component" value="Unassembled WGS sequence"/>
</dbReference>
<dbReference type="AlphaFoldDB" id="A0AAD9MXC3"/>
<accession>A0AAD9MXC3</accession>
<reference evidence="2" key="1">
    <citation type="journal article" date="2023" name="Mol. Biol. Evol.">
        <title>Third-Generation Sequencing Reveals the Adaptive Role of the Epigenome in Three Deep-Sea Polychaetes.</title>
        <authorList>
            <person name="Perez M."/>
            <person name="Aroh O."/>
            <person name="Sun Y."/>
            <person name="Lan Y."/>
            <person name="Juniper S.K."/>
            <person name="Young C.R."/>
            <person name="Angers B."/>
            <person name="Qian P.Y."/>
        </authorList>
    </citation>
    <scope>NUCLEOTIDE SEQUENCE</scope>
    <source>
        <strain evidence="2">P08H-3</strain>
    </source>
</reference>
<feature type="compositionally biased region" description="Polar residues" evidence="1">
    <location>
        <begin position="324"/>
        <end position="336"/>
    </location>
</feature>
<feature type="region of interest" description="Disordered" evidence="1">
    <location>
        <begin position="269"/>
        <end position="377"/>
    </location>
</feature>
<feature type="region of interest" description="Disordered" evidence="1">
    <location>
        <begin position="144"/>
        <end position="169"/>
    </location>
</feature>
<evidence type="ECO:0000313" key="3">
    <source>
        <dbReference type="Proteomes" id="UP001208570"/>
    </source>
</evidence>
<sequence length="399" mass="43714">MPSRCDYSPPEPGIGGPGFKSVAELSLDGKFLNDSVADEPDSVGYWQIVGSTPPHQFAKLYILKLLRLAYKVRPNDYLDVHYDCTLKLRGDYPGTSLEMEERSSSHVTSTELSMAADTQHPSRQEYHQSEKHLEAHLMALLKQDQDGDSASSADMSNTDSGRGASEEGEGQARYNTIAHPGDYLSHQGSSVSLCGTQHGYIHPRHLRPPPRPQPRLIGQGHPYAHGHTISGSPGRPVIPNTNLQHRKAASDVDVQRPCLARKALCSGETSASLQSLPSASSASSLSSSTSHYQSPGAAKHVTFTGSGPTSPANSDERVYVASPITAQHQKDNSVGQGNYGNVKGSQSDDVWQRRRRQDRALRDIREEDDVTRNDDDRVDSEEICQQIDEIFFKQKSVMV</sequence>
<keyword evidence="3" id="KW-1185">Reference proteome</keyword>
<feature type="compositionally biased region" description="Basic and acidic residues" evidence="1">
    <location>
        <begin position="358"/>
        <end position="375"/>
    </location>
</feature>
<feature type="compositionally biased region" description="Basic and acidic residues" evidence="1">
    <location>
        <begin position="120"/>
        <end position="129"/>
    </location>
</feature>
<feature type="compositionally biased region" description="Polar residues" evidence="1">
    <location>
        <begin position="303"/>
        <end position="313"/>
    </location>
</feature>
<evidence type="ECO:0000256" key="1">
    <source>
        <dbReference type="SAM" id="MobiDB-lite"/>
    </source>
</evidence>
<evidence type="ECO:0000313" key="2">
    <source>
        <dbReference type="EMBL" id="KAK2148930.1"/>
    </source>
</evidence>
<dbReference type="EMBL" id="JAODUP010000474">
    <property type="protein sequence ID" value="KAK2148930.1"/>
    <property type="molecule type" value="Genomic_DNA"/>
</dbReference>
<organism evidence="2 3">
    <name type="scientific">Paralvinella palmiformis</name>
    <dbReference type="NCBI Taxonomy" id="53620"/>
    <lineage>
        <taxon>Eukaryota</taxon>
        <taxon>Metazoa</taxon>
        <taxon>Spiralia</taxon>
        <taxon>Lophotrochozoa</taxon>
        <taxon>Annelida</taxon>
        <taxon>Polychaeta</taxon>
        <taxon>Sedentaria</taxon>
        <taxon>Canalipalpata</taxon>
        <taxon>Terebellida</taxon>
        <taxon>Terebelliformia</taxon>
        <taxon>Alvinellidae</taxon>
        <taxon>Paralvinella</taxon>
    </lineage>
</organism>
<gene>
    <name evidence="2" type="ORF">LSH36_474g01047</name>
</gene>
<feature type="region of interest" description="Disordered" evidence="1">
    <location>
        <begin position="188"/>
        <end position="241"/>
    </location>
</feature>
<comment type="caution">
    <text evidence="2">The sequence shown here is derived from an EMBL/GenBank/DDBJ whole genome shotgun (WGS) entry which is preliminary data.</text>
</comment>
<name>A0AAD9MXC3_9ANNE</name>
<feature type="region of interest" description="Disordered" evidence="1">
    <location>
        <begin position="98"/>
        <end position="129"/>
    </location>
</feature>
<proteinExistence type="predicted"/>
<protein>
    <submittedName>
        <fullName evidence="2">Uncharacterized protein</fullName>
    </submittedName>
</protein>
<feature type="compositionally biased region" description="Low complexity" evidence="1">
    <location>
        <begin position="270"/>
        <end position="290"/>
    </location>
</feature>